<feature type="signal peptide" evidence="1">
    <location>
        <begin position="1"/>
        <end position="25"/>
    </location>
</feature>
<reference evidence="2" key="1">
    <citation type="journal article" date="2014" name="Int. J. Syst. Evol. Microbiol.">
        <title>Complete genome sequence of Corynebacterium casei LMG S-19264T (=DSM 44701T), isolated from a smear-ripened cheese.</title>
        <authorList>
            <consortium name="US DOE Joint Genome Institute (JGI-PGF)"/>
            <person name="Walter F."/>
            <person name="Albersmeier A."/>
            <person name="Kalinowski J."/>
            <person name="Ruckert C."/>
        </authorList>
    </citation>
    <scope>NUCLEOTIDE SEQUENCE</scope>
    <source>
        <strain evidence="2">JCM 4477</strain>
    </source>
</reference>
<name>A0A919A4B3_9ACTN</name>
<proteinExistence type="predicted"/>
<dbReference type="RefSeq" id="WP_190202460.1">
    <property type="nucleotide sequence ID" value="NZ_BNBI01000001.1"/>
</dbReference>
<sequence>MRRTLTAGVLAATALGWAAAGTAHAVDLADASTLSSIPGVSPDRLSDAVDGAAQQPAGLVAKAGGDSARQVLPQAGKALRLG</sequence>
<evidence type="ECO:0000313" key="3">
    <source>
        <dbReference type="Proteomes" id="UP000630718"/>
    </source>
</evidence>
<comment type="caution">
    <text evidence="2">The sequence shown here is derived from an EMBL/GenBank/DDBJ whole genome shotgun (WGS) entry which is preliminary data.</text>
</comment>
<evidence type="ECO:0000313" key="2">
    <source>
        <dbReference type="EMBL" id="GHE85388.1"/>
    </source>
</evidence>
<gene>
    <name evidence="2" type="ORF">GCM10018772_05790</name>
</gene>
<dbReference type="AlphaFoldDB" id="A0A919A4B3"/>
<dbReference type="EMBL" id="BNBI01000001">
    <property type="protein sequence ID" value="GHE85388.1"/>
    <property type="molecule type" value="Genomic_DNA"/>
</dbReference>
<keyword evidence="3" id="KW-1185">Reference proteome</keyword>
<evidence type="ECO:0000256" key="1">
    <source>
        <dbReference type="SAM" id="SignalP"/>
    </source>
</evidence>
<dbReference type="Proteomes" id="UP000630718">
    <property type="component" value="Unassembled WGS sequence"/>
</dbReference>
<accession>A0A919A4B3</accession>
<feature type="chain" id="PRO_5037365279" description="Secreted protein" evidence="1">
    <location>
        <begin position="26"/>
        <end position="82"/>
    </location>
</feature>
<protein>
    <recommendedName>
        <fullName evidence="4">Secreted protein</fullName>
    </recommendedName>
</protein>
<reference evidence="2" key="2">
    <citation type="submission" date="2020-09" db="EMBL/GenBank/DDBJ databases">
        <authorList>
            <person name="Sun Q."/>
            <person name="Ohkuma M."/>
        </authorList>
    </citation>
    <scope>NUCLEOTIDE SEQUENCE</scope>
    <source>
        <strain evidence="2">JCM 4477</strain>
    </source>
</reference>
<organism evidence="2 3">
    <name type="scientific">Streptomyces fumanus</name>
    <dbReference type="NCBI Taxonomy" id="67302"/>
    <lineage>
        <taxon>Bacteria</taxon>
        <taxon>Bacillati</taxon>
        <taxon>Actinomycetota</taxon>
        <taxon>Actinomycetes</taxon>
        <taxon>Kitasatosporales</taxon>
        <taxon>Streptomycetaceae</taxon>
        <taxon>Streptomyces</taxon>
    </lineage>
</organism>
<keyword evidence="1" id="KW-0732">Signal</keyword>
<evidence type="ECO:0008006" key="4">
    <source>
        <dbReference type="Google" id="ProtNLM"/>
    </source>
</evidence>